<proteinExistence type="predicted"/>
<sequence length="103" mass="11861">MAERNEVRTTPETSTTERGQAMGDEELRAELHALQQQLRRLTWNHGPHQSSDKPTTPVPTLMTTDPGRGPRKGFKVEFNGDPNELAFFLIQDMQKREFVIWNL</sequence>
<protein>
    <submittedName>
        <fullName evidence="1">Uncharacterized protein</fullName>
    </submittedName>
</protein>
<gene>
    <name evidence="1" type="ORF">K3G42_009038</name>
</gene>
<reference evidence="1" key="1">
    <citation type="submission" date="2021-08" db="EMBL/GenBank/DDBJ databases">
        <title>The first chromosome-level gecko genome reveals the dynamic sex chromosomes of Neotropical dwarf geckos (Sphaerodactylidae: Sphaerodactylus).</title>
        <authorList>
            <person name="Pinto B.J."/>
            <person name="Keating S.E."/>
            <person name="Gamble T."/>
        </authorList>
    </citation>
    <scope>NUCLEOTIDE SEQUENCE</scope>
    <source>
        <strain evidence="1">TG3544</strain>
    </source>
</reference>
<comment type="caution">
    <text evidence="1">The sequence shown here is derived from an EMBL/GenBank/DDBJ whole genome shotgun (WGS) entry which is preliminary data.</text>
</comment>
<evidence type="ECO:0000313" key="1">
    <source>
        <dbReference type="EMBL" id="KAH7987668.1"/>
    </source>
</evidence>
<evidence type="ECO:0000313" key="2">
    <source>
        <dbReference type="Proteomes" id="UP000827872"/>
    </source>
</evidence>
<organism evidence="1 2">
    <name type="scientific">Sphaerodactylus townsendi</name>
    <dbReference type="NCBI Taxonomy" id="933632"/>
    <lineage>
        <taxon>Eukaryota</taxon>
        <taxon>Metazoa</taxon>
        <taxon>Chordata</taxon>
        <taxon>Craniata</taxon>
        <taxon>Vertebrata</taxon>
        <taxon>Euteleostomi</taxon>
        <taxon>Lepidosauria</taxon>
        <taxon>Squamata</taxon>
        <taxon>Bifurcata</taxon>
        <taxon>Gekkota</taxon>
        <taxon>Sphaerodactylidae</taxon>
        <taxon>Sphaerodactylus</taxon>
    </lineage>
</organism>
<dbReference type="Proteomes" id="UP000827872">
    <property type="component" value="Linkage Group LG17"/>
</dbReference>
<dbReference type="EMBL" id="CM037630">
    <property type="protein sequence ID" value="KAH7987668.1"/>
    <property type="molecule type" value="Genomic_DNA"/>
</dbReference>
<keyword evidence="2" id="KW-1185">Reference proteome</keyword>
<accession>A0ACB8E5L6</accession>
<name>A0ACB8E5L6_9SAUR</name>